<sequence>MEYIADRITINEKVCNGKPTIRGKRITVQTILEFLGAGETIEEILHQYPSLEKEDITACIQFASQLMNRSYIIKSVA</sequence>
<dbReference type="InterPro" id="IPR007367">
    <property type="entry name" value="DUF433"/>
</dbReference>
<dbReference type="EMBL" id="JAUKPO010000022">
    <property type="protein sequence ID" value="MDO1449775.1"/>
    <property type="molecule type" value="Genomic_DNA"/>
</dbReference>
<dbReference type="PANTHER" id="PTHR34849:SF3">
    <property type="entry name" value="SSR2962 PROTEIN"/>
    <property type="match status" value="1"/>
</dbReference>
<dbReference type="RefSeq" id="WP_302040578.1">
    <property type="nucleotide sequence ID" value="NZ_JAUKPO010000022.1"/>
</dbReference>
<protein>
    <submittedName>
        <fullName evidence="1">DUF433 domain-containing protein</fullName>
    </submittedName>
</protein>
<dbReference type="InterPro" id="IPR036388">
    <property type="entry name" value="WH-like_DNA-bd_sf"/>
</dbReference>
<proteinExistence type="predicted"/>
<comment type="caution">
    <text evidence="1">The sequence shown here is derived from an EMBL/GenBank/DDBJ whole genome shotgun (WGS) entry which is preliminary data.</text>
</comment>
<dbReference type="Gene3D" id="1.10.10.10">
    <property type="entry name" value="Winged helix-like DNA-binding domain superfamily/Winged helix DNA-binding domain"/>
    <property type="match status" value="1"/>
</dbReference>
<evidence type="ECO:0000313" key="1">
    <source>
        <dbReference type="EMBL" id="MDO1449775.1"/>
    </source>
</evidence>
<reference evidence="1" key="1">
    <citation type="submission" date="2023-07" db="EMBL/GenBank/DDBJ databases">
        <title>The genome sequence of Rhodocytophaga aerolata KACC 12507.</title>
        <authorList>
            <person name="Zhang X."/>
        </authorList>
    </citation>
    <scope>NUCLEOTIDE SEQUENCE</scope>
    <source>
        <strain evidence="1">KACC 12507</strain>
    </source>
</reference>
<name>A0ABT8RCI7_9BACT</name>
<evidence type="ECO:0000313" key="2">
    <source>
        <dbReference type="Proteomes" id="UP001168528"/>
    </source>
</evidence>
<dbReference type="Proteomes" id="UP001168528">
    <property type="component" value="Unassembled WGS sequence"/>
</dbReference>
<dbReference type="InterPro" id="IPR009057">
    <property type="entry name" value="Homeodomain-like_sf"/>
</dbReference>
<dbReference type="SUPFAM" id="SSF46689">
    <property type="entry name" value="Homeodomain-like"/>
    <property type="match status" value="1"/>
</dbReference>
<gene>
    <name evidence="1" type="ORF">Q0590_26085</name>
</gene>
<accession>A0ABT8RCI7</accession>
<dbReference type="PANTHER" id="PTHR34849">
    <property type="entry name" value="SSL5025 PROTEIN"/>
    <property type="match status" value="1"/>
</dbReference>
<keyword evidence="2" id="KW-1185">Reference proteome</keyword>
<organism evidence="1 2">
    <name type="scientific">Rhodocytophaga aerolata</name>
    <dbReference type="NCBI Taxonomy" id="455078"/>
    <lineage>
        <taxon>Bacteria</taxon>
        <taxon>Pseudomonadati</taxon>
        <taxon>Bacteroidota</taxon>
        <taxon>Cytophagia</taxon>
        <taxon>Cytophagales</taxon>
        <taxon>Rhodocytophagaceae</taxon>
        <taxon>Rhodocytophaga</taxon>
    </lineage>
</organism>
<dbReference type="Pfam" id="PF04255">
    <property type="entry name" value="DUF433"/>
    <property type="match status" value="1"/>
</dbReference>